<comment type="caution">
    <text evidence="1">The sequence shown here is derived from an EMBL/GenBank/DDBJ whole genome shotgun (WGS) entry which is preliminary data.</text>
</comment>
<sequence>MKLDMKAVTQLLQELAQCAGGMVNGNRLAARAQELLDGPPGGARVWHLFHVEGDVGNDVDGDQPVSFLVSAESGSQDLAVGLARAAVEDLLPESSTVDAPRFICACDADVFVQVSGDAYFEAGERALVGLTDYGPPDRAAPG</sequence>
<dbReference type="Proteomes" id="UP001238603">
    <property type="component" value="Unassembled WGS sequence"/>
</dbReference>
<gene>
    <name evidence="1" type="ORF">QRD43_21330</name>
</gene>
<keyword evidence="2" id="KW-1185">Reference proteome</keyword>
<proteinExistence type="predicted"/>
<dbReference type="RefSeq" id="WP_285984535.1">
    <property type="nucleotide sequence ID" value="NZ_JASVDS010000008.1"/>
</dbReference>
<accession>A0ABT7LNN2</accession>
<evidence type="ECO:0000313" key="1">
    <source>
        <dbReference type="EMBL" id="MDL5034460.1"/>
    </source>
</evidence>
<reference evidence="1 2" key="1">
    <citation type="submission" date="2023-06" db="EMBL/GenBank/DDBJ databases">
        <title>Pelomonas sp. APW6 16S ribosomal RNA gene genome sequencing and assembly.</title>
        <authorList>
            <person name="Woo H."/>
        </authorList>
    </citation>
    <scope>NUCLEOTIDE SEQUENCE [LARGE SCALE GENOMIC DNA]</scope>
    <source>
        <strain evidence="1 2">APW6</strain>
    </source>
</reference>
<name>A0ABT7LNN2_9BURK</name>
<protein>
    <submittedName>
        <fullName evidence="1">Uncharacterized protein</fullName>
    </submittedName>
</protein>
<evidence type="ECO:0000313" key="2">
    <source>
        <dbReference type="Proteomes" id="UP001238603"/>
    </source>
</evidence>
<dbReference type="EMBL" id="JASVDS010000008">
    <property type="protein sequence ID" value="MDL5034460.1"/>
    <property type="molecule type" value="Genomic_DNA"/>
</dbReference>
<organism evidence="1 2">
    <name type="scientific">Roseateles subflavus</name>
    <dbReference type="NCBI Taxonomy" id="3053353"/>
    <lineage>
        <taxon>Bacteria</taxon>
        <taxon>Pseudomonadati</taxon>
        <taxon>Pseudomonadota</taxon>
        <taxon>Betaproteobacteria</taxon>
        <taxon>Burkholderiales</taxon>
        <taxon>Sphaerotilaceae</taxon>
        <taxon>Roseateles</taxon>
    </lineage>
</organism>